<dbReference type="InterPro" id="IPR025885">
    <property type="entry name" value="PapC_N"/>
</dbReference>
<dbReference type="OrthoDB" id="6465993at2"/>
<feature type="signal peptide" evidence="11">
    <location>
        <begin position="1"/>
        <end position="26"/>
    </location>
</feature>
<dbReference type="GO" id="GO:0009297">
    <property type="term" value="P:pilus assembly"/>
    <property type="evidence" value="ECO:0007669"/>
    <property type="project" value="InterPro"/>
</dbReference>
<dbReference type="InterPro" id="IPR037224">
    <property type="entry name" value="PapC_N_sf"/>
</dbReference>
<dbReference type="STRING" id="93378.A9798_09000"/>
<dbReference type="EMBL" id="UFXZ01000001">
    <property type="protein sequence ID" value="STC88581.1"/>
    <property type="molecule type" value="Genomic_DNA"/>
</dbReference>
<accession>A0A376DFI1</accession>
<dbReference type="RefSeq" id="WP_024524967.1">
    <property type="nucleotide sequence ID" value="NZ_CP065626.1"/>
</dbReference>
<keyword evidence="6 10" id="KW-0812">Transmembrane</keyword>
<keyword evidence="4" id="KW-1134">Transmembrane beta strand</keyword>
<proteinExistence type="inferred from homology"/>
<dbReference type="GO" id="GO:0015473">
    <property type="term" value="F:fimbrial usher porin activity"/>
    <property type="evidence" value="ECO:0007669"/>
    <property type="project" value="InterPro"/>
</dbReference>
<comment type="subcellular location">
    <subcellularLocation>
        <location evidence="1 10">Cell outer membrane</location>
        <topology evidence="1 10">Multi-pass membrane protein</topology>
    </subcellularLocation>
</comment>
<dbReference type="PANTHER" id="PTHR30451">
    <property type="entry name" value="OUTER MEMBRANE USHER PROTEIN"/>
    <property type="match status" value="1"/>
</dbReference>
<evidence type="ECO:0000256" key="4">
    <source>
        <dbReference type="ARBA" id="ARBA00022452"/>
    </source>
</evidence>
<keyword evidence="3 10" id="KW-0813">Transport</keyword>
<dbReference type="AlphaFoldDB" id="A0A376DFI1"/>
<comment type="similarity">
    <text evidence="2 10">Belongs to the fimbrial export usher family.</text>
</comment>
<keyword evidence="7 11" id="KW-0732">Signal</keyword>
<evidence type="ECO:0000313" key="13">
    <source>
        <dbReference type="EMBL" id="STC88581.1"/>
    </source>
</evidence>
<dbReference type="Pfam" id="PF13954">
    <property type="entry name" value="PapC_N"/>
    <property type="match status" value="1"/>
</dbReference>
<evidence type="ECO:0000256" key="1">
    <source>
        <dbReference type="ARBA" id="ARBA00004571"/>
    </source>
</evidence>
<dbReference type="PROSITE" id="PS01151">
    <property type="entry name" value="FIMBRIAL_USHER"/>
    <property type="match status" value="1"/>
</dbReference>
<dbReference type="GO" id="GO:0009279">
    <property type="term" value="C:cell outer membrane"/>
    <property type="evidence" value="ECO:0007669"/>
    <property type="project" value="UniProtKB-SubCell"/>
</dbReference>
<dbReference type="NCBIfam" id="NF011760">
    <property type="entry name" value="PRK15213.1"/>
    <property type="match status" value="1"/>
</dbReference>
<dbReference type="InterPro" id="IPR000015">
    <property type="entry name" value="Fimb_usher"/>
</dbReference>
<evidence type="ECO:0000313" key="14">
    <source>
        <dbReference type="Proteomes" id="UP000255248"/>
    </source>
</evidence>
<organism evidence="13 14">
    <name type="scientific">Edwardsiella hoshinae</name>
    <dbReference type="NCBI Taxonomy" id="93378"/>
    <lineage>
        <taxon>Bacteria</taxon>
        <taxon>Pseudomonadati</taxon>
        <taxon>Pseudomonadota</taxon>
        <taxon>Gammaproteobacteria</taxon>
        <taxon>Enterobacterales</taxon>
        <taxon>Hafniaceae</taxon>
        <taxon>Edwardsiella</taxon>
    </lineage>
</organism>
<sequence length="823" mass="84824">MKSGIGRRGAVALAIAAALGGTGAQAGEKLDMSFIQGGAGLSPEVWDALNGKYLPGRYLVALSVNGKEAGKQVLDVTPQDSEALCLSAAWLARAGVYLNTDYFQSGYDAARQCYVLAKAPSVTVDFDVSAQSLSLAIPQKGLAKAPETVDWNYGASALRVNYNLNANSGQGSTALFGSSDLKANVGHWVVNSSATVSSGLGGGDGGGSAFSASMFTASRAIRALSADLSLGKTSTGDSLLGSSGTYGVSLSRNNSMKPGSLGYTPVFSGSANGPARVTLTQNGRLLYSELVPAGPFAITDVALYSSGDVLMTVTGEDGRVQQTQRFPLSVMSSQLSPGQHEFNLAAGVPDEGSHLRRGVVAASYGYGLNGLTLRSGGVVNLDWQGVSAGAVLGLGELGAMSADGAYAWARYRDRRLTGSKLQLGWSKQISLTGTGLRLSWSRQDKGFNDLSGFDPSQGWREATLGRRIRTEWNAGVSQPVGGLFSLSLSAWQRNYYPAGSLGCNANNTLFCQMDDEDNGAGDGSQERGLSGSLSAQVSRVSLNLGVSGARNAQGENNWSVSASVSIPFPFTLFGRPYSTSTSFNTTQGGGVGISSGVSGSLNDRVSYGLGGGRGADGSLNSYVNAAYQGDRAYLSGALNQSGNGGVSGSLSASGSVLALPAAHSVLLSRTASDTVAVVNVAGTPGVKVSSGSGVTDSDGNLVVPLNSYDWNTVTVEAGTLPLDTELGTTSQRVVPTHGAVVWMPFEVLKVQRYLLQVRTRDGRFVPGGTWARSSKGTPLGFVANNGVLMINAVDAPGAITLGHCRIAAGKLQATDKLQEITCD</sequence>
<evidence type="ECO:0000256" key="5">
    <source>
        <dbReference type="ARBA" id="ARBA00022558"/>
    </source>
</evidence>
<gene>
    <name evidence="13" type="primary">htrE_3</name>
    <name evidence="13" type="ORF">NCTC12121_01848</name>
</gene>
<evidence type="ECO:0000259" key="12">
    <source>
        <dbReference type="Pfam" id="PF13954"/>
    </source>
</evidence>
<evidence type="ECO:0000256" key="6">
    <source>
        <dbReference type="ARBA" id="ARBA00022692"/>
    </source>
</evidence>
<keyword evidence="5 10" id="KW-1029">Fimbrium biogenesis</keyword>
<keyword evidence="9 10" id="KW-0998">Cell outer membrane</keyword>
<dbReference type="Gene3D" id="2.60.40.3110">
    <property type="match status" value="1"/>
</dbReference>
<dbReference type="SUPFAM" id="SSF141729">
    <property type="entry name" value="FimD N-terminal domain-like"/>
    <property type="match status" value="1"/>
</dbReference>
<evidence type="ECO:0000256" key="7">
    <source>
        <dbReference type="ARBA" id="ARBA00022729"/>
    </source>
</evidence>
<evidence type="ECO:0000256" key="2">
    <source>
        <dbReference type="ARBA" id="ARBA00008064"/>
    </source>
</evidence>
<feature type="domain" description="PapC N-terminal" evidence="12">
    <location>
        <begin position="51"/>
        <end position="166"/>
    </location>
</feature>
<name>A0A376DFI1_9GAMM</name>
<keyword evidence="13" id="KW-0346">Stress response</keyword>
<keyword evidence="8 10" id="KW-0472">Membrane</keyword>
<evidence type="ECO:0000256" key="9">
    <source>
        <dbReference type="ARBA" id="ARBA00023237"/>
    </source>
</evidence>
<protein>
    <submittedName>
        <fullName evidence="13">Heat shock protein E</fullName>
    </submittedName>
</protein>
<dbReference type="Gene3D" id="3.10.20.410">
    <property type="match status" value="1"/>
</dbReference>
<dbReference type="InterPro" id="IPR018030">
    <property type="entry name" value="Fimbrial_membr_usher_CS"/>
</dbReference>
<evidence type="ECO:0000256" key="3">
    <source>
        <dbReference type="ARBA" id="ARBA00022448"/>
    </source>
</evidence>
<evidence type="ECO:0000256" key="11">
    <source>
        <dbReference type="SAM" id="SignalP"/>
    </source>
</evidence>
<dbReference type="InterPro" id="IPR042186">
    <property type="entry name" value="FimD_plug_dom"/>
</dbReference>
<dbReference type="Gene3D" id="2.60.40.2610">
    <property type="entry name" value="Outer membrane usher protein FimD, plug domain"/>
    <property type="match status" value="1"/>
</dbReference>
<evidence type="ECO:0000256" key="10">
    <source>
        <dbReference type="RuleBase" id="RU003884"/>
    </source>
</evidence>
<dbReference type="PANTHER" id="PTHR30451:SF21">
    <property type="entry name" value="FIMBRIAL USHER DOMAIN-CONTAINING PROTEIN YDET-RELATED"/>
    <property type="match status" value="1"/>
</dbReference>
<reference evidence="13 14" key="1">
    <citation type="submission" date="2018-06" db="EMBL/GenBank/DDBJ databases">
        <authorList>
            <consortium name="Pathogen Informatics"/>
            <person name="Doyle S."/>
        </authorList>
    </citation>
    <scope>NUCLEOTIDE SEQUENCE [LARGE SCALE GENOMIC DNA]</scope>
    <source>
        <strain evidence="13 14">NCTC12121</strain>
    </source>
</reference>
<feature type="chain" id="PRO_5016688421" evidence="11">
    <location>
        <begin position="27"/>
        <end position="823"/>
    </location>
</feature>
<dbReference type="Pfam" id="PF00577">
    <property type="entry name" value="Usher"/>
    <property type="match status" value="2"/>
</dbReference>
<dbReference type="Proteomes" id="UP000255248">
    <property type="component" value="Unassembled WGS sequence"/>
</dbReference>
<evidence type="ECO:0000256" key="8">
    <source>
        <dbReference type="ARBA" id="ARBA00023136"/>
    </source>
</evidence>